<dbReference type="Proteomes" id="UP000831787">
    <property type="component" value="Chromosome"/>
</dbReference>
<evidence type="ECO:0000256" key="8">
    <source>
        <dbReference type="SAM" id="Coils"/>
    </source>
</evidence>
<accession>A0ABY4EHU6</accession>
<keyword evidence="3" id="KW-0238">DNA-binding</keyword>
<evidence type="ECO:0000313" key="10">
    <source>
        <dbReference type="EMBL" id="UOQ43714.1"/>
    </source>
</evidence>
<dbReference type="RefSeq" id="WP_244709101.1">
    <property type="nucleotide sequence ID" value="NZ_CP095073.1"/>
</dbReference>
<evidence type="ECO:0000256" key="6">
    <source>
        <dbReference type="ARBA" id="ARBA00047188"/>
    </source>
</evidence>
<proteinExistence type="inferred from homology"/>
<dbReference type="PANTHER" id="PTHR42756">
    <property type="entry name" value="TRANSCRIPTIONAL REGULATOR, MARR"/>
    <property type="match status" value="1"/>
</dbReference>
<dbReference type="SMART" id="SM00347">
    <property type="entry name" value="HTH_MARR"/>
    <property type="match status" value="1"/>
</dbReference>
<protein>
    <recommendedName>
        <fullName evidence="6">HTH-type transcriptional regulator SarZ</fullName>
    </recommendedName>
    <alternativeName>
        <fullName evidence="7">Staphylococcal accessory regulator Z</fullName>
    </alternativeName>
</protein>
<sequence>MNRLKDFLTLDKQLCFAIYETGSQFHKLYTKALQSFGLTYPQYLVLLALWEKDHMTFKELGEKLSLGSGTLTPMIKRMESKGWIAKERSKSDERSVCVALESKAIDQKEAITEKVRLEIESCQIKQEEYEQLLEQLHSLTNKLKTRESV</sequence>
<dbReference type="InterPro" id="IPR055166">
    <property type="entry name" value="Transc_reg_Sar_Rot_HTH"/>
</dbReference>
<evidence type="ECO:0000256" key="3">
    <source>
        <dbReference type="ARBA" id="ARBA00023125"/>
    </source>
</evidence>
<keyword evidence="11" id="KW-1185">Reference proteome</keyword>
<feature type="domain" description="HTH marR-type" evidence="9">
    <location>
        <begin position="11"/>
        <end position="141"/>
    </location>
</feature>
<keyword evidence="8" id="KW-0175">Coiled coil</keyword>
<evidence type="ECO:0000313" key="11">
    <source>
        <dbReference type="Proteomes" id="UP000831787"/>
    </source>
</evidence>
<evidence type="ECO:0000256" key="2">
    <source>
        <dbReference type="ARBA" id="ARBA00023015"/>
    </source>
</evidence>
<comment type="similarity">
    <text evidence="5">Belongs to the SarZ family.</text>
</comment>
<reference evidence="10 11" key="1">
    <citation type="submission" date="2022-04" db="EMBL/GenBank/DDBJ databases">
        <title>Halobacillus sp. isolated from saltern.</title>
        <authorList>
            <person name="Won M."/>
            <person name="Lee C.-M."/>
            <person name="Woen H.-Y."/>
            <person name="Kwon S.-W."/>
        </authorList>
    </citation>
    <scope>NUCLEOTIDE SEQUENCE [LARGE SCALE GENOMIC DNA]</scope>
    <source>
        <strain evidence="10 11">SSBR10-3</strain>
    </source>
</reference>
<dbReference type="InterPro" id="IPR000835">
    <property type="entry name" value="HTH_MarR-typ"/>
</dbReference>
<evidence type="ECO:0000256" key="4">
    <source>
        <dbReference type="ARBA" id="ARBA00023163"/>
    </source>
</evidence>
<organism evidence="10 11">
    <name type="scientific">Halobacillus salinarum</name>
    <dbReference type="NCBI Taxonomy" id="2932257"/>
    <lineage>
        <taxon>Bacteria</taxon>
        <taxon>Bacillati</taxon>
        <taxon>Bacillota</taxon>
        <taxon>Bacilli</taxon>
        <taxon>Bacillales</taxon>
        <taxon>Bacillaceae</taxon>
        <taxon>Halobacillus</taxon>
    </lineage>
</organism>
<comment type="subcellular location">
    <subcellularLocation>
        <location evidence="1">Cytoplasm</location>
    </subcellularLocation>
</comment>
<keyword evidence="2" id="KW-0805">Transcription regulation</keyword>
<dbReference type="Pfam" id="PF22381">
    <property type="entry name" value="Staph_reg_Sar_Rot"/>
    <property type="match status" value="1"/>
</dbReference>
<evidence type="ECO:0000259" key="9">
    <source>
        <dbReference type="PROSITE" id="PS50995"/>
    </source>
</evidence>
<dbReference type="InterPro" id="IPR036390">
    <property type="entry name" value="WH_DNA-bd_sf"/>
</dbReference>
<name>A0ABY4EHU6_9BACI</name>
<dbReference type="EMBL" id="CP095073">
    <property type="protein sequence ID" value="UOQ43714.1"/>
    <property type="molecule type" value="Genomic_DNA"/>
</dbReference>
<dbReference type="SUPFAM" id="SSF46785">
    <property type="entry name" value="Winged helix' DNA-binding domain"/>
    <property type="match status" value="1"/>
</dbReference>
<evidence type="ECO:0000256" key="1">
    <source>
        <dbReference type="ARBA" id="ARBA00004496"/>
    </source>
</evidence>
<gene>
    <name evidence="10" type="ORF">MUN89_17785</name>
</gene>
<keyword evidence="4" id="KW-0804">Transcription</keyword>
<evidence type="ECO:0000256" key="7">
    <source>
        <dbReference type="ARBA" id="ARBA00047207"/>
    </source>
</evidence>
<dbReference type="PANTHER" id="PTHR42756:SF1">
    <property type="entry name" value="TRANSCRIPTIONAL REPRESSOR OF EMRAB OPERON"/>
    <property type="match status" value="1"/>
</dbReference>
<feature type="coiled-coil region" evidence="8">
    <location>
        <begin position="122"/>
        <end position="149"/>
    </location>
</feature>
<dbReference type="Gene3D" id="1.10.10.10">
    <property type="entry name" value="Winged helix-like DNA-binding domain superfamily/Winged helix DNA-binding domain"/>
    <property type="match status" value="1"/>
</dbReference>
<dbReference type="InterPro" id="IPR036388">
    <property type="entry name" value="WH-like_DNA-bd_sf"/>
</dbReference>
<dbReference type="PROSITE" id="PS50995">
    <property type="entry name" value="HTH_MARR_2"/>
    <property type="match status" value="1"/>
</dbReference>
<evidence type="ECO:0000256" key="5">
    <source>
        <dbReference type="ARBA" id="ARBA00046337"/>
    </source>
</evidence>